<feature type="compositionally biased region" description="Polar residues" evidence="1">
    <location>
        <begin position="749"/>
        <end position="761"/>
    </location>
</feature>
<dbReference type="HOGENOM" id="CLU_009124_1_0_1"/>
<proteinExistence type="predicted"/>
<evidence type="ECO:0000313" key="2">
    <source>
        <dbReference type="EMBL" id="EEU40249.1"/>
    </source>
</evidence>
<dbReference type="STRING" id="660122.C7Z767"/>
<dbReference type="RefSeq" id="XP_003045962.1">
    <property type="nucleotide sequence ID" value="XM_003045916.1"/>
</dbReference>
<reference evidence="2 3" key="1">
    <citation type="journal article" date="2009" name="PLoS Genet.">
        <title>The genome of Nectria haematococca: contribution of supernumerary chromosomes to gene expansion.</title>
        <authorList>
            <person name="Coleman J.J."/>
            <person name="Rounsley S.D."/>
            <person name="Rodriguez-Carres M."/>
            <person name="Kuo A."/>
            <person name="Wasmann C.C."/>
            <person name="Grimwood J."/>
            <person name="Schmutz J."/>
            <person name="Taga M."/>
            <person name="White G.J."/>
            <person name="Zhou S."/>
            <person name="Schwartz D.C."/>
            <person name="Freitag M."/>
            <person name="Ma L.J."/>
            <person name="Danchin E.G."/>
            <person name="Henrissat B."/>
            <person name="Coutinho P.M."/>
            <person name="Nelson D.R."/>
            <person name="Straney D."/>
            <person name="Napoli C.A."/>
            <person name="Barker B.M."/>
            <person name="Gribskov M."/>
            <person name="Rep M."/>
            <person name="Kroken S."/>
            <person name="Molnar I."/>
            <person name="Rensing C."/>
            <person name="Kennell J.C."/>
            <person name="Zamora J."/>
            <person name="Farman M.L."/>
            <person name="Selker E.U."/>
            <person name="Salamov A."/>
            <person name="Shapiro H."/>
            <person name="Pangilinan J."/>
            <person name="Lindquist E."/>
            <person name="Lamers C."/>
            <person name="Grigoriev I.V."/>
            <person name="Geiser D.M."/>
            <person name="Covert S.F."/>
            <person name="Temporini E."/>
            <person name="Vanetten H.D."/>
        </authorList>
    </citation>
    <scope>NUCLEOTIDE SEQUENCE [LARGE SCALE GENOMIC DNA]</scope>
    <source>
        <strain evidence="3">ATCC MYA-4622 / CBS 123669 / FGSC 9596 / NRRL 45880 / 77-13-4</strain>
    </source>
</reference>
<dbReference type="KEGG" id="nhe:NECHADRAFT_90933"/>
<feature type="region of interest" description="Disordered" evidence="1">
    <location>
        <begin position="670"/>
        <end position="838"/>
    </location>
</feature>
<dbReference type="VEuPathDB" id="FungiDB:NECHADRAFT_90933"/>
<feature type="compositionally biased region" description="Low complexity" evidence="1">
    <location>
        <begin position="399"/>
        <end position="409"/>
    </location>
</feature>
<dbReference type="eggNOG" id="ENOG502S0S8">
    <property type="taxonomic scope" value="Eukaryota"/>
</dbReference>
<feature type="compositionally biased region" description="Pro residues" evidence="1">
    <location>
        <begin position="763"/>
        <end position="787"/>
    </location>
</feature>
<keyword evidence="3" id="KW-1185">Reference proteome</keyword>
<dbReference type="AlphaFoldDB" id="C7Z767"/>
<gene>
    <name evidence="2" type="ORF">NECHADRAFT_90933</name>
</gene>
<feature type="compositionally biased region" description="Polar residues" evidence="1">
    <location>
        <begin position="791"/>
        <end position="803"/>
    </location>
</feature>
<organism evidence="2 3">
    <name type="scientific">Fusarium vanettenii (strain ATCC MYA-4622 / CBS 123669 / FGSC 9596 / NRRL 45880 / 77-13-4)</name>
    <name type="common">Fusarium solani subsp. pisi</name>
    <dbReference type="NCBI Taxonomy" id="660122"/>
    <lineage>
        <taxon>Eukaryota</taxon>
        <taxon>Fungi</taxon>
        <taxon>Dikarya</taxon>
        <taxon>Ascomycota</taxon>
        <taxon>Pezizomycotina</taxon>
        <taxon>Sordariomycetes</taxon>
        <taxon>Hypocreomycetidae</taxon>
        <taxon>Hypocreales</taxon>
        <taxon>Nectriaceae</taxon>
        <taxon>Fusarium</taxon>
        <taxon>Fusarium solani species complex</taxon>
        <taxon>Fusarium vanettenii</taxon>
    </lineage>
</organism>
<feature type="region of interest" description="Disordered" evidence="1">
    <location>
        <begin position="375"/>
        <end position="415"/>
    </location>
</feature>
<protein>
    <recommendedName>
        <fullName evidence="4">PH domain-containing protein</fullName>
    </recommendedName>
</protein>
<feature type="region of interest" description="Disordered" evidence="1">
    <location>
        <begin position="445"/>
        <end position="469"/>
    </location>
</feature>
<feature type="region of interest" description="Disordered" evidence="1">
    <location>
        <begin position="602"/>
        <end position="648"/>
    </location>
</feature>
<dbReference type="EMBL" id="GG698910">
    <property type="protein sequence ID" value="EEU40249.1"/>
    <property type="molecule type" value="Genomic_DNA"/>
</dbReference>
<sequence>MPYRDSLMAHSGTLEALQSHHTPSRRSRPPDIDVMAAEENRVPLKPEKVNKRESRLGLRSLFGRSKAPKELAIPETPTSIGSHTSVTDMSTFSNGQSAVVSDHSPTTPRSPRPLSTMLEAHYQTPSTLQKSVGAVRVQGPVKPARGPIATWHPPPLFKAFPQAIKHMTLPATSLAPEVILRMHERRVNASREDLPAAIDMEVGTSEKAKVKKKHRRNTSGPAPKFEWTNKIYVLVTSGYLLQYSAEGPFDRLPEKVLHLGKNSAAFASDVIPGRHWVIQVSSATESDGTLTADSSRSLFSRWNLRVTERRQASNFLMIFETAEDMEGWIATLRREIENLGGKRTLTETGKPKAEDEFVPLREQPSQRTLVVRDPDRLSRVLSQSTQGSQWRRASDADDSATTTAEPDAAVDQSLDDISTTNSFVSHDGRQLDSLRDSSNRLSFISSGQRTVVTSTGSSPEPSPTVDTFPTNLEEKSKVQEATCQPEARPRPNAAAILDRRQSMQVLGPFVEFRGGPANVRPQSTYGSGVIHDVNTPSHSKAPTPNFSVPNTSNRRFSYVRSTAQEFGMMTQSGMTEYQTRSLGRRAPPTTLPIARPLSMVADQPSPMEEVHERPVTRHGDETQPLDPDDDDLMSLPRIPNTYDIPSRRSSLVPVDEPIVEVNRPASSRRFSGMRQWRKSESPHPMVRNFTTPVRPGPPQRTRSRSSLIGSDEMVRCRTSMDAHGDGRSDSASAKARSQRRASMASMQSIVSDRASQYSVSTDLPPPMAPESLPLPAPPPTVPLPPIPASASNPQLRPDTSSKGLFNRRSMPQLSEGPPPAPPPTCALPPLPPKPRIRV</sequence>
<feature type="compositionally biased region" description="Pro residues" evidence="1">
    <location>
        <begin position="816"/>
        <end position="838"/>
    </location>
</feature>
<dbReference type="OMA" id="TVQACVF"/>
<evidence type="ECO:0000313" key="3">
    <source>
        <dbReference type="Proteomes" id="UP000005206"/>
    </source>
</evidence>
<dbReference type="InParanoid" id="C7Z767"/>
<feature type="compositionally biased region" description="Basic and acidic residues" evidence="1">
    <location>
        <begin position="712"/>
        <end position="728"/>
    </location>
</feature>
<dbReference type="GeneID" id="9668243"/>
<dbReference type="OrthoDB" id="1749473at2759"/>
<accession>C7Z767</accession>
<feature type="compositionally biased region" description="Basic and acidic residues" evidence="1">
    <location>
        <begin position="608"/>
        <end position="621"/>
    </location>
</feature>
<feature type="compositionally biased region" description="Low complexity" evidence="1">
    <location>
        <begin position="450"/>
        <end position="465"/>
    </location>
</feature>
<evidence type="ECO:0000256" key="1">
    <source>
        <dbReference type="SAM" id="MobiDB-lite"/>
    </source>
</evidence>
<name>C7Z767_FUSV7</name>
<feature type="compositionally biased region" description="Low complexity" evidence="1">
    <location>
        <begin position="729"/>
        <end position="748"/>
    </location>
</feature>
<evidence type="ECO:0008006" key="4">
    <source>
        <dbReference type="Google" id="ProtNLM"/>
    </source>
</evidence>
<feature type="compositionally biased region" description="Polar residues" evidence="1">
    <location>
        <begin position="380"/>
        <end position="391"/>
    </location>
</feature>
<dbReference type="Proteomes" id="UP000005206">
    <property type="component" value="Chromosome 2"/>
</dbReference>